<name>A0A9X5B4I1_9GAMM</name>
<feature type="transmembrane region" description="Helical" evidence="1">
    <location>
        <begin position="41"/>
        <end position="61"/>
    </location>
</feature>
<dbReference type="Proteomes" id="UP000460751">
    <property type="component" value="Unassembled WGS sequence"/>
</dbReference>
<gene>
    <name evidence="2" type="ORF">GLW01_01295</name>
</gene>
<protein>
    <submittedName>
        <fullName evidence="2">Uncharacterized protein</fullName>
    </submittedName>
</protein>
<evidence type="ECO:0000313" key="3">
    <source>
        <dbReference type="Proteomes" id="UP000460751"/>
    </source>
</evidence>
<sequence length="82" mass="9358">MASSRIRAARRAAAQGLMVGFVTFVLIIVVEYMWAGALVDLRLYGLTSLGVSVLVFLNLFWTRHQRRPNNEGATDDRLRRRH</sequence>
<evidence type="ECO:0000313" key="2">
    <source>
        <dbReference type="EMBL" id="MYL25423.1"/>
    </source>
</evidence>
<reference evidence="2 3" key="1">
    <citation type="submission" date="2019-11" db="EMBL/GenBank/DDBJ databases">
        <title>Genome sequences of 17 halophilic strains isolated from different environments.</title>
        <authorList>
            <person name="Furrow R.E."/>
        </authorList>
    </citation>
    <scope>NUCLEOTIDE SEQUENCE [LARGE SCALE GENOMIC DNA]</scope>
    <source>
        <strain evidence="2 3">22507_15_FS</strain>
    </source>
</reference>
<dbReference type="RefSeq" id="WP_151441058.1">
    <property type="nucleotide sequence ID" value="NZ_WMEX01000001.1"/>
</dbReference>
<feature type="transmembrane region" description="Helical" evidence="1">
    <location>
        <begin position="12"/>
        <end position="35"/>
    </location>
</feature>
<accession>A0A9X5B4I1</accession>
<keyword evidence="1" id="KW-1133">Transmembrane helix</keyword>
<evidence type="ECO:0000256" key="1">
    <source>
        <dbReference type="SAM" id="Phobius"/>
    </source>
</evidence>
<dbReference type="OrthoDB" id="6183572at2"/>
<proteinExistence type="predicted"/>
<keyword evidence="1" id="KW-0472">Membrane</keyword>
<dbReference type="EMBL" id="WMEX01000001">
    <property type="protein sequence ID" value="MYL25423.1"/>
    <property type="molecule type" value="Genomic_DNA"/>
</dbReference>
<keyword evidence="1" id="KW-0812">Transmembrane</keyword>
<keyword evidence="3" id="KW-1185">Reference proteome</keyword>
<comment type="caution">
    <text evidence="2">The sequence shown here is derived from an EMBL/GenBank/DDBJ whole genome shotgun (WGS) entry which is preliminary data.</text>
</comment>
<organism evidence="2 3">
    <name type="scientific">Vreelandella halophila</name>
    <dbReference type="NCBI Taxonomy" id="86177"/>
    <lineage>
        <taxon>Bacteria</taxon>
        <taxon>Pseudomonadati</taxon>
        <taxon>Pseudomonadota</taxon>
        <taxon>Gammaproteobacteria</taxon>
        <taxon>Oceanospirillales</taxon>
        <taxon>Halomonadaceae</taxon>
        <taxon>Vreelandella</taxon>
    </lineage>
</organism>
<dbReference type="AlphaFoldDB" id="A0A9X5B4I1"/>